<proteinExistence type="predicted"/>
<evidence type="ECO:0000313" key="2">
    <source>
        <dbReference type="Proteomes" id="UP001596540"/>
    </source>
</evidence>
<accession>A0ABW2KQ69</accession>
<comment type="caution">
    <text evidence="1">The sequence shown here is derived from an EMBL/GenBank/DDBJ whole genome shotgun (WGS) entry which is preliminary data.</text>
</comment>
<sequence>MTITAGAYLTKALAAEGIAAECWGRGGDAETAIIITLYNGGELWASNDDARVLYDLNEHTGWLVCYYPDGGDSDPDDVRTLYSSKSRDHVADTARAVQVIREFYSAHLSFDLRQVDVTTDALQRSYPAVVDRRERYKGCLVPRFAPETVREIAADLHGDPYEQQLLVVEDPFGGLPFRVLSLTDEDVEEIPPRDGLYPVGAWQWCWYEAGEEAQETPTRITPHAQITARTSLAIWLTRTRFPVPMDKLPTPAAHEETFRRLVLRGLRSLGMDVERVLQDANRALDADVAAYRAAYAKNPYRGKAIASYARAPEDIEAVTATLVLLGELSAEIYRDEPPTRSAATDTALAVEVVTGFAHLHKVLHPWADPMESLRRLAEYGDDDCAVCQDEDCGEVDAPADSYCTRPGCNLPHDAHADGEACEAFTLT</sequence>
<organism evidence="1 2">
    <name type="scientific">Marinactinospora rubrisoli</name>
    <dbReference type="NCBI Taxonomy" id="2715399"/>
    <lineage>
        <taxon>Bacteria</taxon>
        <taxon>Bacillati</taxon>
        <taxon>Actinomycetota</taxon>
        <taxon>Actinomycetes</taxon>
        <taxon>Streptosporangiales</taxon>
        <taxon>Nocardiopsidaceae</taxon>
        <taxon>Marinactinospora</taxon>
    </lineage>
</organism>
<evidence type="ECO:0000313" key="1">
    <source>
        <dbReference type="EMBL" id="MFC7331416.1"/>
    </source>
</evidence>
<dbReference type="Proteomes" id="UP001596540">
    <property type="component" value="Unassembled WGS sequence"/>
</dbReference>
<dbReference type="RefSeq" id="WP_379874244.1">
    <property type="nucleotide sequence ID" value="NZ_JBHTBH010000021.1"/>
</dbReference>
<gene>
    <name evidence="1" type="ORF">ACFQRF_27100</name>
</gene>
<keyword evidence="2" id="KW-1185">Reference proteome</keyword>
<dbReference type="EMBL" id="JBHTBH010000021">
    <property type="protein sequence ID" value="MFC7331416.1"/>
    <property type="molecule type" value="Genomic_DNA"/>
</dbReference>
<reference evidence="2" key="1">
    <citation type="journal article" date="2019" name="Int. J. Syst. Evol. Microbiol.">
        <title>The Global Catalogue of Microorganisms (GCM) 10K type strain sequencing project: providing services to taxonomists for standard genome sequencing and annotation.</title>
        <authorList>
            <consortium name="The Broad Institute Genomics Platform"/>
            <consortium name="The Broad Institute Genome Sequencing Center for Infectious Disease"/>
            <person name="Wu L."/>
            <person name="Ma J."/>
        </authorList>
    </citation>
    <scope>NUCLEOTIDE SEQUENCE [LARGE SCALE GENOMIC DNA]</scope>
    <source>
        <strain evidence="2">CGMCC 4.7382</strain>
    </source>
</reference>
<protein>
    <submittedName>
        <fullName evidence="1">Uncharacterized protein</fullName>
    </submittedName>
</protein>
<name>A0ABW2KQ69_9ACTN</name>